<dbReference type="Proteomes" id="UP000236655">
    <property type="component" value="Chromosome"/>
</dbReference>
<dbReference type="InterPro" id="IPR007310">
    <property type="entry name" value="Aerobactin_biosyn_IucA/IucC_N"/>
</dbReference>
<evidence type="ECO:0000313" key="4">
    <source>
        <dbReference type="EMBL" id="AUR51988.1"/>
    </source>
</evidence>
<dbReference type="EMBL" id="CP024847">
    <property type="protein sequence ID" value="AUR51988.1"/>
    <property type="molecule type" value="Genomic_DNA"/>
</dbReference>
<feature type="domain" description="Aerobactin siderophore biosynthesis IucA/IucC N-terminal" evidence="2">
    <location>
        <begin position="133"/>
        <end position="357"/>
    </location>
</feature>
<evidence type="ECO:0000259" key="2">
    <source>
        <dbReference type="Pfam" id="PF04183"/>
    </source>
</evidence>
<evidence type="ECO:0008006" key="6">
    <source>
        <dbReference type="Google" id="ProtNLM"/>
    </source>
</evidence>
<dbReference type="KEGG" id="nba:CUN60_06640"/>
<dbReference type="Gene3D" id="1.10.510.40">
    <property type="match status" value="1"/>
</dbReference>
<feature type="domain" description="Aerobactin siderophore biosynthesis IucA/IucC-like C-terminal" evidence="3">
    <location>
        <begin position="388"/>
        <end position="548"/>
    </location>
</feature>
<gene>
    <name evidence="4" type="ORF">CUN60_06640</name>
</gene>
<name>A0A2I7N6A7_9NEIS</name>
<dbReference type="PANTHER" id="PTHR34384:SF5">
    <property type="entry name" value="L-2,3-DIAMINOPROPANOATE--CITRATE LIGASE"/>
    <property type="match status" value="1"/>
</dbReference>
<reference evidence="5" key="1">
    <citation type="submission" date="2017-11" db="EMBL/GenBank/DDBJ databases">
        <authorList>
            <person name="Chan K.G."/>
            <person name="Lee L.S."/>
        </authorList>
    </citation>
    <scope>NUCLEOTIDE SEQUENCE [LARGE SCALE GENOMIC DNA]</scope>
    <source>
        <strain evidence="5">DSM 100970</strain>
    </source>
</reference>
<evidence type="ECO:0000313" key="5">
    <source>
        <dbReference type="Proteomes" id="UP000236655"/>
    </source>
</evidence>
<comment type="similarity">
    <text evidence="1">Belongs to the IucA/IucC family.</text>
</comment>
<evidence type="ECO:0000256" key="1">
    <source>
        <dbReference type="ARBA" id="ARBA00007832"/>
    </source>
</evidence>
<dbReference type="RefSeq" id="WP_102951284.1">
    <property type="nucleotide sequence ID" value="NZ_CP024847.1"/>
</dbReference>
<proteinExistence type="inferred from homology"/>
<sequence>MSFATNISLKSFLNSYLLGKDNYSLIKHQDNDYLEINFPKVGVILWIKLNYYSATGRHQLSFPVYQVSSDTIKSIDFWQVLDFILEELKLKHDLKVEKIIKFRGQLENSLHNQAVTLENITDVKGLSSLVVDFALSESSLLSGHQLHPSAKSCYGFSQSEYLKYYPEFANLFQLHYFLVSQDVIHSDSRINISLTKLIADDLAAQKIPEGKSLLPLHPWQANYLLSLESVQQMIANGELINLGALGKRFQATSSIRTLYSREFEYMFKMSLNVMITNSVRMNQARELDRAIAVTEFWQTPIASEFSQSYPFFKAIKDPGYLCLKHDGQLIEESAVLIRDNPFYGKQLNVSCIAALCQDNPFKEGNRFNGLIPKLAAKLNLEERIAAEIWFNQFIEAAIEPLLWLFSYKEIALEAHQQNLLIELDADGLPIGGYYRDSQGYYISEKKKLEFDSFLYIFSHFACGDSEFVAHHFTYYLICNSLMAVINALGYAGYIDEKVLVTIFTEFLLEKQQEWGKRTNKYLEYLINSQTLPMKDNLATRLQDLDELTAPLSQQSVYLEIKNPFCSATYDVQNNSWQEYKFSSRASNLEAQLAIR</sequence>
<protein>
    <recommendedName>
        <fullName evidence="6">IucA/IucC family siderophore biosynthesis protein</fullName>
    </recommendedName>
</protein>
<dbReference type="Pfam" id="PF06276">
    <property type="entry name" value="FhuF"/>
    <property type="match status" value="1"/>
</dbReference>
<dbReference type="GO" id="GO:0016881">
    <property type="term" value="F:acid-amino acid ligase activity"/>
    <property type="evidence" value="ECO:0007669"/>
    <property type="project" value="UniProtKB-ARBA"/>
</dbReference>
<dbReference type="GO" id="GO:0019290">
    <property type="term" value="P:siderophore biosynthetic process"/>
    <property type="evidence" value="ECO:0007669"/>
    <property type="project" value="InterPro"/>
</dbReference>
<dbReference type="Gene3D" id="6.10.250.3370">
    <property type="match status" value="1"/>
</dbReference>
<accession>A0A2I7N6A7</accession>
<dbReference type="InterPro" id="IPR022770">
    <property type="entry name" value="IucA/IucC-like_C"/>
</dbReference>
<evidence type="ECO:0000259" key="3">
    <source>
        <dbReference type="Pfam" id="PF06276"/>
    </source>
</evidence>
<dbReference type="InterPro" id="IPR037455">
    <property type="entry name" value="LucA/IucC-like"/>
</dbReference>
<dbReference type="Pfam" id="PF04183">
    <property type="entry name" value="IucA_IucC"/>
    <property type="match status" value="1"/>
</dbReference>
<keyword evidence="5" id="KW-1185">Reference proteome</keyword>
<dbReference type="AlphaFoldDB" id="A0A2I7N6A7"/>
<dbReference type="OrthoDB" id="495728at2"/>
<dbReference type="PANTHER" id="PTHR34384">
    <property type="entry name" value="L-2,3-DIAMINOPROPANOATE--CITRATE LIGASE"/>
    <property type="match status" value="1"/>
</dbReference>
<organism evidence="4 5">
    <name type="scientific">Aquella oligotrophica</name>
    <dbReference type="NCBI Taxonomy" id="2067065"/>
    <lineage>
        <taxon>Bacteria</taxon>
        <taxon>Pseudomonadati</taxon>
        <taxon>Pseudomonadota</taxon>
        <taxon>Betaproteobacteria</taxon>
        <taxon>Neisseriales</taxon>
        <taxon>Neisseriaceae</taxon>
        <taxon>Aquella</taxon>
    </lineage>
</organism>